<protein>
    <recommendedName>
        <fullName evidence="4">TM helix repeat-containing protein</fullName>
    </recommendedName>
</protein>
<proteinExistence type="predicted"/>
<evidence type="ECO:0000313" key="3">
    <source>
        <dbReference type="Proteomes" id="UP000029859"/>
    </source>
</evidence>
<feature type="transmembrane region" description="Helical" evidence="1">
    <location>
        <begin position="17"/>
        <end position="37"/>
    </location>
</feature>
<feature type="transmembrane region" description="Helical" evidence="1">
    <location>
        <begin position="178"/>
        <end position="204"/>
    </location>
</feature>
<feature type="transmembrane region" description="Helical" evidence="1">
    <location>
        <begin position="110"/>
        <end position="135"/>
    </location>
</feature>
<name>A0A099T6B1_METMT</name>
<feature type="transmembrane region" description="Helical" evidence="1">
    <location>
        <begin position="243"/>
        <end position="266"/>
    </location>
</feature>
<accession>A0A099T6B1</accession>
<evidence type="ECO:0000256" key="1">
    <source>
        <dbReference type="SAM" id="Phobius"/>
    </source>
</evidence>
<feature type="transmembrane region" description="Helical" evidence="1">
    <location>
        <begin position="84"/>
        <end position="104"/>
    </location>
</feature>
<feature type="transmembrane region" description="Helical" evidence="1">
    <location>
        <begin position="272"/>
        <end position="294"/>
    </location>
</feature>
<dbReference type="OrthoDB" id="125678at2157"/>
<dbReference type="EMBL" id="JRHO01000002">
    <property type="protein sequence ID" value="KGK99668.1"/>
    <property type="molecule type" value="Genomic_DNA"/>
</dbReference>
<dbReference type="RefSeq" id="WP_048192951.1">
    <property type="nucleotide sequence ID" value="NZ_CAAGSM010000008.1"/>
</dbReference>
<sequence length="306" mass="32786">MAESPILESLYGMVDQFIAFIPTLIAVIILLILGKFVGKALGKIGAKILDKVGLDDLIDKTALGGMIQKTGTTTVETFDAIIRWFVYIIFAVIIIDLLKIQVVADFITQIILFLPLVVSALITLIIGLLIVDFLAGLIKTIIMASGVDDKIGKSGIGEGLDASGLTTSGIISGIVKAFGYLIFILAASNILGLDVISNFLVGILDYIPNVFAGVLILVVGLLVIDFLTDYLKGIMEGMEVEGANVWIPLLKGFLALILILLALDTMLIDTSIFYLLIGPLAWGIAVVVAFKWGIKEALVAYAKEKK</sequence>
<reference evidence="2 3" key="1">
    <citation type="submission" date="2014-09" db="EMBL/GenBank/DDBJ databases">
        <title>Draft genome sequence of an obligately methylotrophic methanogen, Methanococcoides methylutens, isolated from marine sediment.</title>
        <authorList>
            <person name="Guan Y."/>
            <person name="Ngugi D.K."/>
            <person name="Blom J."/>
            <person name="Ali S."/>
            <person name="Ferry J.G."/>
            <person name="Stingl U."/>
        </authorList>
    </citation>
    <scope>NUCLEOTIDE SEQUENCE [LARGE SCALE GENOMIC DNA]</scope>
    <source>
        <strain evidence="2 3">DSM 2657</strain>
    </source>
</reference>
<evidence type="ECO:0000313" key="2">
    <source>
        <dbReference type="EMBL" id="KGK99668.1"/>
    </source>
</evidence>
<dbReference type="InterPro" id="IPR008910">
    <property type="entry name" value="MSC_TM_helix"/>
</dbReference>
<dbReference type="Proteomes" id="UP000029859">
    <property type="component" value="Unassembled WGS sequence"/>
</dbReference>
<dbReference type="AlphaFoldDB" id="A0A099T6B1"/>
<gene>
    <name evidence="2" type="ORF">LI82_00115</name>
</gene>
<keyword evidence="3" id="KW-1185">Reference proteome</keyword>
<dbReference type="Pfam" id="PF05552">
    <property type="entry name" value="MS_channel_1st_1"/>
    <property type="match status" value="3"/>
</dbReference>
<organism evidence="2 3">
    <name type="scientific">Methanococcoides methylutens</name>
    <dbReference type="NCBI Taxonomy" id="2226"/>
    <lineage>
        <taxon>Archaea</taxon>
        <taxon>Methanobacteriati</taxon>
        <taxon>Methanobacteriota</taxon>
        <taxon>Stenosarchaea group</taxon>
        <taxon>Methanomicrobia</taxon>
        <taxon>Methanosarcinales</taxon>
        <taxon>Methanosarcinaceae</taxon>
        <taxon>Methanococcoides</taxon>
    </lineage>
</organism>
<keyword evidence="1" id="KW-0472">Membrane</keyword>
<comment type="caution">
    <text evidence="2">The sequence shown here is derived from an EMBL/GenBank/DDBJ whole genome shotgun (WGS) entry which is preliminary data.</text>
</comment>
<keyword evidence="1" id="KW-0812">Transmembrane</keyword>
<feature type="transmembrane region" description="Helical" evidence="1">
    <location>
        <begin position="210"/>
        <end position="231"/>
    </location>
</feature>
<evidence type="ECO:0008006" key="4">
    <source>
        <dbReference type="Google" id="ProtNLM"/>
    </source>
</evidence>
<keyword evidence="1" id="KW-1133">Transmembrane helix</keyword>